<keyword evidence="8 15" id="KW-0406">Ion transport</keyword>
<proteinExistence type="inferred from homology"/>
<dbReference type="InterPro" id="IPR001320">
    <property type="entry name" value="Iontro_rcpt_C"/>
</dbReference>
<comment type="function">
    <text evidence="14">Glutamate-gated receptor that probably acts as a non-selective cation channel. May be involved in light-signal transduction and calcium homeostasis via the regulation of calcium influx into cells.</text>
</comment>
<keyword evidence="13 15" id="KW-0407">Ion channel</keyword>
<gene>
    <name evidence="19" type="ORF">E6C27_scaffold82G001760</name>
</gene>
<dbReference type="SUPFAM" id="SSF53822">
    <property type="entry name" value="Periplasmic binding protein-like I"/>
    <property type="match status" value="1"/>
</dbReference>
<evidence type="ECO:0000256" key="15">
    <source>
        <dbReference type="PIRNR" id="PIRNR037090"/>
    </source>
</evidence>
<keyword evidence="7 17" id="KW-1133">Transmembrane helix</keyword>
<organism evidence="19 20">
    <name type="scientific">Cucumis melo var. makuwa</name>
    <name type="common">Oriental melon</name>
    <dbReference type="NCBI Taxonomy" id="1194695"/>
    <lineage>
        <taxon>Eukaryota</taxon>
        <taxon>Viridiplantae</taxon>
        <taxon>Streptophyta</taxon>
        <taxon>Embryophyta</taxon>
        <taxon>Tracheophyta</taxon>
        <taxon>Spermatophyta</taxon>
        <taxon>Magnoliopsida</taxon>
        <taxon>eudicotyledons</taxon>
        <taxon>Gunneridae</taxon>
        <taxon>Pentapetalae</taxon>
        <taxon>rosids</taxon>
        <taxon>fabids</taxon>
        <taxon>Cucurbitales</taxon>
        <taxon>Cucurbitaceae</taxon>
        <taxon>Benincaseae</taxon>
        <taxon>Cucumis</taxon>
    </lineage>
</organism>
<dbReference type="Pfam" id="PF00060">
    <property type="entry name" value="Lig_chan"/>
    <property type="match status" value="1"/>
</dbReference>
<evidence type="ECO:0000256" key="7">
    <source>
        <dbReference type="ARBA" id="ARBA00022989"/>
    </source>
</evidence>
<dbReference type="STRING" id="1194695.A0A5A7V9M7"/>
<evidence type="ECO:0000256" key="8">
    <source>
        <dbReference type="ARBA" id="ARBA00023065"/>
    </source>
</evidence>
<dbReference type="Pfam" id="PF10613">
    <property type="entry name" value="Lig_chan-Glu_bd"/>
    <property type="match status" value="1"/>
</dbReference>
<dbReference type="GO" id="GO:0015276">
    <property type="term" value="F:ligand-gated monoatomic ion channel activity"/>
    <property type="evidence" value="ECO:0007669"/>
    <property type="project" value="InterPro"/>
</dbReference>
<dbReference type="InterPro" id="IPR001828">
    <property type="entry name" value="ANF_lig-bd_rcpt"/>
</dbReference>
<evidence type="ECO:0000256" key="11">
    <source>
        <dbReference type="ARBA" id="ARBA00023180"/>
    </source>
</evidence>
<evidence type="ECO:0000256" key="4">
    <source>
        <dbReference type="ARBA" id="ARBA00022448"/>
    </source>
</evidence>
<dbReference type="FunFam" id="3.40.190.10:FF:000103">
    <property type="entry name" value="Glutamate receptor"/>
    <property type="match status" value="1"/>
</dbReference>
<keyword evidence="12 15" id="KW-1071">Ligand-gated ion channel</keyword>
<keyword evidence="11" id="KW-0325">Glycoprotein</keyword>
<dbReference type="SMART" id="SM00079">
    <property type="entry name" value="PBPe"/>
    <property type="match status" value="1"/>
</dbReference>
<evidence type="ECO:0000256" key="17">
    <source>
        <dbReference type="SAM" id="Phobius"/>
    </source>
</evidence>
<evidence type="ECO:0000256" key="13">
    <source>
        <dbReference type="ARBA" id="ARBA00023303"/>
    </source>
</evidence>
<dbReference type="CDD" id="cd19990">
    <property type="entry name" value="PBP1_GABAb_receptor_plant"/>
    <property type="match status" value="1"/>
</dbReference>
<dbReference type="FunFam" id="1.10.287.70:FF:000037">
    <property type="entry name" value="Glutamate receptor"/>
    <property type="match status" value="1"/>
</dbReference>
<dbReference type="SUPFAM" id="SSF53850">
    <property type="entry name" value="Periplasmic binding protein-like II"/>
    <property type="match status" value="1"/>
</dbReference>
<dbReference type="Pfam" id="PF01094">
    <property type="entry name" value="ANF_receptor"/>
    <property type="match status" value="1"/>
</dbReference>
<sequence length="938" mass="105524">MQQALKLNEMRRKKGLGGGFRVVVVVIFLNILLTAVAKVTEPLEEKEAAAAAAVKVKVGVVLDLNVIVGKMSLSCISMALADFYASRSYYKTRIILNPIDSNGSVIRAAAAALDLIKKVEVQAIIGPTSSMQANFMIDIGDKAEVPIISFSATRPSLTSHRSSFFFRAAQNDSSQVKAIGAIVKTFKWRQVVPIYSDNEFGDGIIPDLIDALQEVDTDVPYQSKISPTATDEQISLELYKLMTMQTRVFVVHMLARDASRLFAKAKEIGMMKEGYVWIITDAIANPLDLIEPSILESMQGVLGIRTHVPKSKRLEYFKLEWRKRFRRYYPTIEDIPELNVFGLWAYDAAWALAEAVEKAGTDNLKYKPAINIPAMEMNSSNYLYSLGVNENGVKLRDALSKVSFKGLAGMFDLINGELESSVFEIVNLVDNGRRNVGFWSVESGLRRKLKDQLDGSRSRSTSGLRTIIWPGEADFTPKGWEIPTNGKKLRVGVPIRSGFFEFVKVGFDPKTNETKVSGYCIDVFKAVIEALHYHVAYEFVPVSIANSYIGSSYNSLAYRLFLGEFDAVVADLTIRANRSLYIDYTLPYTESGVTMVVPMKSTRNKNAWEFIRPLTGQMWALTGGFFLVIALVVWILEHRINEEFDGSALDQLCTSLWYSLSTMVFAHRDVTFNNWTRVVVIIWLFIVLVITQSYTASLASLLTVQELKPAVTDINQLLKNGENIGLQGGSFIYEILKSLKFNDIQLKTYSSVEQMHELFTKGSMNGGISAALDEIPYINLFLAKYCSQYTTTEPTYKAEGFGFGFPIGSPLVPDISRAILQVTESDRMREIENAWFQKPMDCSASKASELSSSRLSPISFWGLFMIISVVSFVSCISYIGKFLYDERLVWLNVNHTIWARISRLFLMFMGRDLRAHPLRRRRRFIDNANPVLRRNRSF</sequence>
<dbReference type="CDD" id="cd13686">
    <property type="entry name" value="GluR_Plant"/>
    <property type="match status" value="1"/>
</dbReference>
<evidence type="ECO:0000256" key="14">
    <source>
        <dbReference type="ARBA" id="ARBA00049638"/>
    </source>
</evidence>
<dbReference type="FunFam" id="3.40.50.2300:FF:000169">
    <property type="entry name" value="Glutamate receptor"/>
    <property type="match status" value="1"/>
</dbReference>
<dbReference type="FunFam" id="3.40.190.10:FF:000195">
    <property type="entry name" value="Glutamate receptor 2.7"/>
    <property type="match status" value="1"/>
</dbReference>
<dbReference type="PANTHER" id="PTHR34836">
    <property type="entry name" value="OS06G0188250 PROTEIN"/>
    <property type="match status" value="1"/>
</dbReference>
<evidence type="ECO:0000256" key="16">
    <source>
        <dbReference type="PIRSR" id="PIRSR037090-50"/>
    </source>
</evidence>
<dbReference type="InterPro" id="IPR044440">
    <property type="entry name" value="GABAb_receptor_plant_PBP1"/>
</dbReference>
<keyword evidence="4 15" id="KW-0813">Transport</keyword>
<dbReference type="Gene3D" id="1.10.287.70">
    <property type="match status" value="1"/>
</dbReference>
<evidence type="ECO:0000256" key="6">
    <source>
        <dbReference type="ARBA" id="ARBA00022729"/>
    </source>
</evidence>
<dbReference type="InterPro" id="IPR028082">
    <property type="entry name" value="Peripla_BP_I"/>
</dbReference>
<dbReference type="GO" id="GO:0016020">
    <property type="term" value="C:membrane"/>
    <property type="evidence" value="ECO:0007669"/>
    <property type="project" value="UniProtKB-SubCell"/>
</dbReference>
<dbReference type="Proteomes" id="UP000321393">
    <property type="component" value="Unassembled WGS sequence"/>
</dbReference>
<keyword evidence="5 17" id="KW-0812">Transmembrane</keyword>
<feature type="transmembrane region" description="Helical" evidence="17">
    <location>
        <begin position="618"/>
        <end position="636"/>
    </location>
</feature>
<keyword evidence="6" id="KW-0732">Signal</keyword>
<evidence type="ECO:0000256" key="3">
    <source>
        <dbReference type="ARBA" id="ARBA00011095"/>
    </source>
</evidence>
<evidence type="ECO:0000256" key="10">
    <source>
        <dbReference type="ARBA" id="ARBA00023170"/>
    </source>
</evidence>
<comment type="subcellular location">
    <subcellularLocation>
        <location evidence="1">Membrane</location>
        <topology evidence="1">Multi-pass membrane protein</topology>
    </subcellularLocation>
</comment>
<keyword evidence="16" id="KW-1015">Disulfide bond</keyword>
<accession>A0A5A7V9M7</accession>
<dbReference type="PIRSF" id="PIRSF037090">
    <property type="entry name" value="Iontro_Glu-like_rcpt_pln"/>
    <property type="match status" value="1"/>
</dbReference>
<dbReference type="InterPro" id="IPR017103">
    <property type="entry name" value="Iontropic_Glu_rcpt_pln"/>
</dbReference>
<feature type="domain" description="Ionotropic glutamate receptor C-terminal" evidence="18">
    <location>
        <begin position="488"/>
        <end position="838"/>
    </location>
</feature>
<evidence type="ECO:0000256" key="5">
    <source>
        <dbReference type="ARBA" id="ARBA00022692"/>
    </source>
</evidence>
<dbReference type="InterPro" id="IPR015683">
    <property type="entry name" value="Ionotropic_Glu_rcpt"/>
</dbReference>
<evidence type="ECO:0000313" key="20">
    <source>
        <dbReference type="Proteomes" id="UP000321393"/>
    </source>
</evidence>
<dbReference type="Gene3D" id="3.40.50.2300">
    <property type="match status" value="2"/>
</dbReference>
<comment type="subunit">
    <text evidence="3">May form heteromers.</text>
</comment>
<feature type="disulfide bond" evidence="16">
    <location>
        <begin position="786"/>
        <end position="842"/>
    </location>
</feature>
<feature type="transmembrane region" description="Helical" evidence="17">
    <location>
        <begin position="20"/>
        <end position="37"/>
    </location>
</feature>
<evidence type="ECO:0000256" key="9">
    <source>
        <dbReference type="ARBA" id="ARBA00023136"/>
    </source>
</evidence>
<feature type="transmembrane region" description="Helical" evidence="17">
    <location>
        <begin position="678"/>
        <end position="702"/>
    </location>
</feature>
<dbReference type="PANTHER" id="PTHR34836:SF1">
    <property type="entry name" value="OS09G0428600 PROTEIN"/>
    <property type="match status" value="1"/>
</dbReference>
<evidence type="ECO:0000259" key="18">
    <source>
        <dbReference type="SMART" id="SM00079"/>
    </source>
</evidence>
<keyword evidence="9 15" id="KW-0472">Membrane</keyword>
<feature type="transmembrane region" description="Helical" evidence="17">
    <location>
        <begin position="860"/>
        <end position="884"/>
    </location>
</feature>
<dbReference type="FunFam" id="3.40.50.2300:FF:000310">
    <property type="entry name" value="Glutamate receptor"/>
    <property type="match status" value="1"/>
</dbReference>
<name>A0A5A7V9M7_CUCMM</name>
<dbReference type="OrthoDB" id="5984008at2759"/>
<evidence type="ECO:0000256" key="12">
    <source>
        <dbReference type="ARBA" id="ARBA00023286"/>
    </source>
</evidence>
<dbReference type="AlphaFoldDB" id="A0A5A7V9M7"/>
<dbReference type="InterPro" id="IPR019594">
    <property type="entry name" value="Glu/Gly-bd"/>
</dbReference>
<comment type="caution">
    <text evidence="19">The sequence shown here is derived from an EMBL/GenBank/DDBJ whole genome shotgun (WGS) entry which is preliminary data.</text>
</comment>
<dbReference type="EMBL" id="SSTE01001846">
    <property type="protein sequence ID" value="KAA0064863.1"/>
    <property type="molecule type" value="Genomic_DNA"/>
</dbReference>
<comment type="function">
    <text evidence="15">Glutamate-gated receptor that probably acts as non-selective cation channel.</text>
</comment>
<evidence type="ECO:0000313" key="19">
    <source>
        <dbReference type="EMBL" id="KAA0064863.1"/>
    </source>
</evidence>
<evidence type="ECO:0000256" key="1">
    <source>
        <dbReference type="ARBA" id="ARBA00004141"/>
    </source>
</evidence>
<evidence type="ECO:0000256" key="2">
    <source>
        <dbReference type="ARBA" id="ARBA00008685"/>
    </source>
</evidence>
<protein>
    <recommendedName>
        <fullName evidence="15">Glutamate receptor</fullName>
    </recommendedName>
</protein>
<reference evidence="19 20" key="1">
    <citation type="submission" date="2019-08" db="EMBL/GenBank/DDBJ databases">
        <title>Draft genome sequences of two oriental melons (Cucumis melo L. var makuwa).</title>
        <authorList>
            <person name="Kwon S.-Y."/>
        </authorList>
    </citation>
    <scope>NUCLEOTIDE SEQUENCE [LARGE SCALE GENOMIC DNA]</scope>
    <source>
        <strain evidence="20">cv. SW 3</strain>
        <tissue evidence="19">Leaf</tissue>
    </source>
</reference>
<keyword evidence="10 15" id="KW-0675">Receptor</keyword>
<dbReference type="Gene3D" id="3.40.190.10">
    <property type="entry name" value="Periplasmic binding protein-like II"/>
    <property type="match status" value="2"/>
</dbReference>
<comment type="similarity">
    <text evidence="2 15">Belongs to the glutamate-gated ion channel (TC 1.A.10.1) family.</text>
</comment>